<gene>
    <name evidence="8" type="primary">KIFBP</name>
</gene>
<dbReference type="PANTHER" id="PTHR46321:SF1">
    <property type="entry name" value="KIF-BINDING PROTEIN"/>
    <property type="match status" value="1"/>
</dbReference>
<dbReference type="Pfam" id="PF12309">
    <property type="entry name" value="KBP_C"/>
    <property type="match status" value="1"/>
</dbReference>
<evidence type="ECO:0000313" key="8">
    <source>
        <dbReference type="RefSeq" id="XP_032807836.1"/>
    </source>
</evidence>
<keyword evidence="5" id="KW-0206">Cytoskeleton</keyword>
<dbReference type="CTD" id="26128"/>
<dbReference type="Proteomes" id="UP001318040">
    <property type="component" value="Chromosome 11"/>
</dbReference>
<evidence type="ECO:0000256" key="1">
    <source>
        <dbReference type="ARBA" id="ARBA00004245"/>
    </source>
</evidence>
<organism evidence="7 8">
    <name type="scientific">Petromyzon marinus</name>
    <name type="common">Sea lamprey</name>
    <dbReference type="NCBI Taxonomy" id="7757"/>
    <lineage>
        <taxon>Eukaryota</taxon>
        <taxon>Metazoa</taxon>
        <taxon>Chordata</taxon>
        <taxon>Craniata</taxon>
        <taxon>Vertebrata</taxon>
        <taxon>Cyclostomata</taxon>
        <taxon>Hyperoartia</taxon>
        <taxon>Petromyzontiformes</taxon>
        <taxon>Petromyzontidae</taxon>
        <taxon>Petromyzon</taxon>
    </lineage>
</organism>
<keyword evidence="4" id="KW-0963">Cytoplasm</keyword>
<proteinExistence type="inferred from homology"/>
<dbReference type="KEGG" id="pmrn:116941190"/>
<evidence type="ECO:0000256" key="6">
    <source>
        <dbReference type="SAM" id="MobiDB-lite"/>
    </source>
</evidence>
<dbReference type="GO" id="GO:0000226">
    <property type="term" value="P:microtubule cytoskeleton organization"/>
    <property type="evidence" value="ECO:0007669"/>
    <property type="project" value="TreeGrafter"/>
</dbReference>
<evidence type="ECO:0000313" key="7">
    <source>
        <dbReference type="Proteomes" id="UP001318040"/>
    </source>
</evidence>
<evidence type="ECO:0000256" key="2">
    <source>
        <dbReference type="ARBA" id="ARBA00010305"/>
    </source>
</evidence>
<feature type="region of interest" description="Disordered" evidence="6">
    <location>
        <begin position="379"/>
        <end position="400"/>
    </location>
</feature>
<dbReference type="GO" id="GO:0005856">
    <property type="term" value="C:cytoskeleton"/>
    <property type="evidence" value="ECO:0007669"/>
    <property type="project" value="UniProtKB-SubCell"/>
</dbReference>
<comment type="similarity">
    <text evidence="2">Belongs to the KIF-binding protein family.</text>
</comment>
<protein>
    <recommendedName>
        <fullName evidence="3">KIF-binding protein</fullName>
    </recommendedName>
</protein>
<comment type="subcellular location">
    <subcellularLocation>
        <location evidence="1">Cytoplasm</location>
        <location evidence="1">Cytoskeleton</location>
    </subcellularLocation>
</comment>
<accession>A0AAJ7SY74</accession>
<feature type="region of interest" description="Disordered" evidence="6">
    <location>
        <begin position="1"/>
        <end position="22"/>
    </location>
</feature>
<dbReference type="GO" id="GO:0021952">
    <property type="term" value="P:central nervous system projection neuron axonogenesis"/>
    <property type="evidence" value="ECO:0007669"/>
    <property type="project" value="TreeGrafter"/>
</dbReference>
<evidence type="ECO:0000256" key="4">
    <source>
        <dbReference type="ARBA" id="ARBA00022490"/>
    </source>
</evidence>
<evidence type="ECO:0000256" key="3">
    <source>
        <dbReference type="ARBA" id="ARBA00016840"/>
    </source>
</evidence>
<keyword evidence="7" id="KW-1185">Reference proteome</keyword>
<reference evidence="8" key="1">
    <citation type="submission" date="2025-08" db="UniProtKB">
        <authorList>
            <consortium name="RefSeq"/>
        </authorList>
    </citation>
    <scope>IDENTIFICATION</scope>
    <source>
        <tissue evidence="8">Sperm</tissue>
    </source>
</reference>
<sequence length="670" mass="75232">MTSSRHRVPAMENLDGGDGGGGGCGGGGVVGGEEFAQWCVKYAEARRLSEVEAKRDPHGEPFKSKYAARELLYELKRALSGRGEGGGGGGGGDEEERRQQQDQQREEGEGWEATGAAAPGGRGERLLSAALELQIGVNLMETEELAGAEEHLEACLSGLRAEGLAPDAVSVLMHAQNQLGILWANRDDMSKARVLLENSEALYKTFMKEVGTPPLDIHDLFTRDDDKCSEQQRRLRFELAHTHTLYYLAQAYKSGEENERAARYCHLTLQRQLQWQHYDPVEWATNAATLSQYYVAHQRYRVGRHCLAAAEVVLSQAKTPVDTEEAEDMDCAQRIAQRQAEVARCWIKYCLNLLEDSRKQLEDDISELDTERQLELHAERQRQHEQGNGDMDGDWNGNNEGSDGADIKFSSLVSAADMLEALAGAEERVPCRKALSFQEAREIFLFGQARVTQAKEFFVLDGHASDYVQIVRDQSALFKALAFFEEDLERRCRMQKRRVDMLEGLYTQLNPQFYLTACRQLCFEVADTYYDMMDLKVALANHAEQLQPQTVKKINLLARAALTHYQKFLDSLCNSRGETPATLDIDVVRPALVAKFRMGRLHSKLMVSDTASRLANARLSLECYRYVVDYCDQNPDVEELAQPELELSREMVTLLPAKIQHMAAGSQAFN</sequence>
<dbReference type="InterPro" id="IPR022083">
    <property type="entry name" value="KBP"/>
</dbReference>
<dbReference type="GeneID" id="116941190"/>
<feature type="region of interest" description="Disordered" evidence="6">
    <location>
        <begin position="80"/>
        <end position="121"/>
    </location>
</feature>
<feature type="compositionally biased region" description="Basic and acidic residues" evidence="6">
    <location>
        <begin position="95"/>
        <end position="108"/>
    </location>
</feature>
<dbReference type="GO" id="GO:1990535">
    <property type="term" value="P:neuron projection maintenance"/>
    <property type="evidence" value="ECO:0007669"/>
    <property type="project" value="TreeGrafter"/>
</dbReference>
<evidence type="ECO:0000256" key="5">
    <source>
        <dbReference type="ARBA" id="ARBA00023212"/>
    </source>
</evidence>
<feature type="compositionally biased region" description="Gly residues" evidence="6">
    <location>
        <begin position="82"/>
        <end position="91"/>
    </location>
</feature>
<dbReference type="RefSeq" id="XP_032807836.1">
    <property type="nucleotide sequence ID" value="XM_032951945.1"/>
</dbReference>
<dbReference type="AlphaFoldDB" id="A0AAJ7SY74"/>
<name>A0AAJ7SY74_PETMA</name>
<dbReference type="PANTHER" id="PTHR46321">
    <property type="entry name" value="KIF1-BINDING PROTEIN"/>
    <property type="match status" value="1"/>
</dbReference>